<organism evidence="1">
    <name type="scientific">Lepeophtheirus salmonis</name>
    <name type="common">Salmon louse</name>
    <name type="synonym">Caligus salmonis</name>
    <dbReference type="NCBI Taxonomy" id="72036"/>
    <lineage>
        <taxon>Eukaryota</taxon>
        <taxon>Metazoa</taxon>
        <taxon>Ecdysozoa</taxon>
        <taxon>Arthropoda</taxon>
        <taxon>Crustacea</taxon>
        <taxon>Multicrustacea</taxon>
        <taxon>Hexanauplia</taxon>
        <taxon>Copepoda</taxon>
        <taxon>Siphonostomatoida</taxon>
        <taxon>Caligidae</taxon>
        <taxon>Lepeophtheirus</taxon>
    </lineage>
</organism>
<protein>
    <submittedName>
        <fullName evidence="1">Uncharacterized protein</fullName>
    </submittedName>
</protein>
<accession>A0A0K2UM23</accession>
<proteinExistence type="predicted"/>
<name>A0A0K2UM23_LEPSM</name>
<dbReference type="EMBL" id="HACA01021958">
    <property type="protein sequence ID" value="CDW39319.1"/>
    <property type="molecule type" value="Transcribed_RNA"/>
</dbReference>
<evidence type="ECO:0000313" key="1">
    <source>
        <dbReference type="EMBL" id="CDW39319.1"/>
    </source>
</evidence>
<dbReference type="AlphaFoldDB" id="A0A0K2UM23"/>
<reference evidence="1" key="1">
    <citation type="submission" date="2014-05" db="EMBL/GenBank/DDBJ databases">
        <authorList>
            <person name="Chronopoulou M."/>
        </authorList>
    </citation>
    <scope>NUCLEOTIDE SEQUENCE</scope>
    <source>
        <tissue evidence="1">Whole organism</tissue>
    </source>
</reference>
<sequence length="47" mass="5385">MILTLFQHFPSKQITFSPMIDISNEGNQRSPFYPRVSSIISHLSVYG</sequence>